<evidence type="ECO:0000313" key="3">
    <source>
        <dbReference type="Proteomes" id="UP000621307"/>
    </source>
</evidence>
<protein>
    <submittedName>
        <fullName evidence="2">GPW/gp25 family protein</fullName>
    </submittedName>
</protein>
<proteinExistence type="predicted"/>
<keyword evidence="3" id="KW-1185">Reference proteome</keyword>
<sequence>MNTEIAYPFQIDDSSRRVANASPDDHIHQMIEQLLFTMPGERVNRPTFGSGLMQLVFAPNSDEMAAATQFLVQGALQQWLGDLIQVEALQVTSEESTLRVIVQYIIRRNQERQIAQFERGGVG</sequence>
<dbReference type="EMBL" id="JACJQL010000030">
    <property type="protein sequence ID" value="MBD2253371.1"/>
    <property type="molecule type" value="Genomic_DNA"/>
</dbReference>
<comment type="caution">
    <text evidence="2">The sequence shown here is derived from an EMBL/GenBank/DDBJ whole genome shotgun (WGS) entry which is preliminary data.</text>
</comment>
<dbReference type="InterPro" id="IPR007048">
    <property type="entry name" value="IraD/Gp25-like"/>
</dbReference>
<accession>A0ABR8BHK3</accession>
<dbReference type="SUPFAM" id="SSF160719">
    <property type="entry name" value="gpW/gp25-like"/>
    <property type="match status" value="1"/>
</dbReference>
<organism evidence="2 3">
    <name type="scientific">Nostoc parmelioides FACHB-3921</name>
    <dbReference type="NCBI Taxonomy" id="2692909"/>
    <lineage>
        <taxon>Bacteria</taxon>
        <taxon>Bacillati</taxon>
        <taxon>Cyanobacteriota</taxon>
        <taxon>Cyanophyceae</taxon>
        <taxon>Nostocales</taxon>
        <taxon>Nostocaceae</taxon>
        <taxon>Nostoc</taxon>
    </lineage>
</organism>
<dbReference type="Pfam" id="PF04965">
    <property type="entry name" value="GPW_gp25"/>
    <property type="match status" value="1"/>
</dbReference>
<evidence type="ECO:0000313" key="2">
    <source>
        <dbReference type="EMBL" id="MBD2253371.1"/>
    </source>
</evidence>
<reference evidence="2 3" key="1">
    <citation type="journal article" date="2020" name="ISME J.">
        <title>Comparative genomics reveals insights into cyanobacterial evolution and habitat adaptation.</title>
        <authorList>
            <person name="Chen M.Y."/>
            <person name="Teng W.K."/>
            <person name="Zhao L."/>
            <person name="Hu C.X."/>
            <person name="Zhou Y.K."/>
            <person name="Han B.P."/>
            <person name="Song L.R."/>
            <person name="Shu W.S."/>
        </authorList>
    </citation>
    <scope>NUCLEOTIDE SEQUENCE [LARGE SCALE GENOMIC DNA]</scope>
    <source>
        <strain evidence="2 3">FACHB-3921</strain>
    </source>
</reference>
<evidence type="ECO:0000259" key="1">
    <source>
        <dbReference type="Pfam" id="PF04965"/>
    </source>
</evidence>
<dbReference type="RefSeq" id="WP_190568899.1">
    <property type="nucleotide sequence ID" value="NZ_JACJQL010000030.1"/>
</dbReference>
<dbReference type="Proteomes" id="UP000621307">
    <property type="component" value="Unassembled WGS sequence"/>
</dbReference>
<feature type="domain" description="IraD/Gp25-like" evidence="1">
    <location>
        <begin position="23"/>
        <end position="110"/>
    </location>
</feature>
<name>A0ABR8BHK3_9NOSO</name>
<dbReference type="Gene3D" id="3.10.450.40">
    <property type="match status" value="1"/>
</dbReference>
<gene>
    <name evidence="2" type="ORF">H6G14_19010</name>
</gene>